<feature type="domain" description="F-box" evidence="1">
    <location>
        <begin position="1"/>
        <end position="46"/>
    </location>
</feature>
<evidence type="ECO:0000259" key="1">
    <source>
        <dbReference type="PROSITE" id="PS50181"/>
    </source>
</evidence>
<evidence type="ECO:0000313" key="3">
    <source>
        <dbReference type="Proteomes" id="UP001627154"/>
    </source>
</evidence>
<dbReference type="InterPro" id="IPR015943">
    <property type="entry name" value="WD40/YVTN_repeat-like_dom_sf"/>
</dbReference>
<comment type="caution">
    <text evidence="2">The sequence shown here is derived from an EMBL/GenBank/DDBJ whole genome shotgun (WGS) entry which is preliminary data.</text>
</comment>
<dbReference type="PROSITE" id="PS50181">
    <property type="entry name" value="FBOX"/>
    <property type="match status" value="1"/>
</dbReference>
<dbReference type="SUPFAM" id="SSF81383">
    <property type="entry name" value="F-box domain"/>
    <property type="match status" value="1"/>
</dbReference>
<dbReference type="EMBL" id="JBJJXI010000019">
    <property type="protein sequence ID" value="KAL3406083.1"/>
    <property type="molecule type" value="Genomic_DNA"/>
</dbReference>
<proteinExistence type="predicted"/>
<sequence length="423" mass="49041">MFPVELWEQILANVDAKSLMRLKTVSKTWKLIIARHLQTSDAWYLQCVNSIPKHYWYILLEDSVLFPLIYDPDYKENYNETRKFESKIWVTIYKAWITWEDVEKLQVDTIKVLPAIPENRPQERITNIAVLGELVAVGSNDGFINVYNIENDRLMHKFDQVEEVTALKLTKTGEQFNKTIVLSSSLSRKNRMWIFKEKKPITRASGTVICSGYGYYCANTEVPYKFHLYNTKNQKQCNFSLMDARSGLGQTAVMNIYRHFLCLWTEEGIYVEIDLRKIGPKSNEQVEPEFCKRIGTPEASEYVRNYYLFNPRVILCVTEYGKLGISVNRSKWKLSNPFPFLGGVVTAVHYHVKVLIIGLDSGDVYLYPMKNEKSLLTFSFLNSKFKKLQITSEPIVSVNVTEVFGDQRLIVATKNSIFSVKFN</sequence>
<accession>A0ABD2XM28</accession>
<dbReference type="SMART" id="SM00256">
    <property type="entry name" value="FBOX"/>
    <property type="match status" value="1"/>
</dbReference>
<dbReference type="InterPro" id="IPR036322">
    <property type="entry name" value="WD40_repeat_dom_sf"/>
</dbReference>
<dbReference type="Pfam" id="PF00646">
    <property type="entry name" value="F-box"/>
    <property type="match status" value="1"/>
</dbReference>
<keyword evidence="3" id="KW-1185">Reference proteome</keyword>
<name>A0ABD2XM28_9HYME</name>
<protein>
    <recommendedName>
        <fullName evidence="1">F-box domain-containing protein</fullName>
    </recommendedName>
</protein>
<evidence type="ECO:0000313" key="2">
    <source>
        <dbReference type="EMBL" id="KAL3406083.1"/>
    </source>
</evidence>
<dbReference type="SUPFAM" id="SSF50978">
    <property type="entry name" value="WD40 repeat-like"/>
    <property type="match status" value="1"/>
</dbReference>
<reference evidence="2 3" key="1">
    <citation type="journal article" date="2024" name="bioRxiv">
        <title>A reference genome for Trichogramma kaykai: A tiny desert-dwelling parasitoid wasp with competing sex-ratio distorters.</title>
        <authorList>
            <person name="Culotta J."/>
            <person name="Lindsey A.R."/>
        </authorList>
    </citation>
    <scope>NUCLEOTIDE SEQUENCE [LARGE SCALE GENOMIC DNA]</scope>
    <source>
        <strain evidence="2 3">KSX58</strain>
    </source>
</reference>
<dbReference type="InterPro" id="IPR036047">
    <property type="entry name" value="F-box-like_dom_sf"/>
</dbReference>
<dbReference type="Gene3D" id="1.20.1280.50">
    <property type="match status" value="1"/>
</dbReference>
<dbReference type="Gene3D" id="2.130.10.10">
    <property type="entry name" value="YVTN repeat-like/Quinoprotein amine dehydrogenase"/>
    <property type="match status" value="1"/>
</dbReference>
<dbReference type="Proteomes" id="UP001627154">
    <property type="component" value="Unassembled WGS sequence"/>
</dbReference>
<gene>
    <name evidence="2" type="ORF">TKK_001476</name>
</gene>
<dbReference type="InterPro" id="IPR001810">
    <property type="entry name" value="F-box_dom"/>
</dbReference>
<dbReference type="AlphaFoldDB" id="A0ABD2XM28"/>
<organism evidence="2 3">
    <name type="scientific">Trichogramma kaykai</name>
    <dbReference type="NCBI Taxonomy" id="54128"/>
    <lineage>
        <taxon>Eukaryota</taxon>
        <taxon>Metazoa</taxon>
        <taxon>Ecdysozoa</taxon>
        <taxon>Arthropoda</taxon>
        <taxon>Hexapoda</taxon>
        <taxon>Insecta</taxon>
        <taxon>Pterygota</taxon>
        <taxon>Neoptera</taxon>
        <taxon>Endopterygota</taxon>
        <taxon>Hymenoptera</taxon>
        <taxon>Apocrita</taxon>
        <taxon>Proctotrupomorpha</taxon>
        <taxon>Chalcidoidea</taxon>
        <taxon>Trichogrammatidae</taxon>
        <taxon>Trichogramma</taxon>
    </lineage>
</organism>